<evidence type="ECO:0000313" key="8">
    <source>
        <dbReference type="Proteomes" id="UP000291917"/>
    </source>
</evidence>
<dbReference type="GeneID" id="93069817"/>
<dbReference type="PANTHER" id="PTHR42776">
    <property type="entry name" value="SERINE PEPTIDASE S9 FAMILY MEMBER"/>
    <property type="match status" value="1"/>
</dbReference>
<dbReference type="PANTHER" id="PTHR42776:SF27">
    <property type="entry name" value="DIPEPTIDYL PEPTIDASE FAMILY MEMBER 6"/>
    <property type="match status" value="1"/>
</dbReference>
<evidence type="ECO:0000313" key="5">
    <source>
        <dbReference type="EMBL" id="RYT73711.1"/>
    </source>
</evidence>
<organism evidence="6 7">
    <name type="scientific">Bacteroides eggerthii</name>
    <dbReference type="NCBI Taxonomy" id="28111"/>
    <lineage>
        <taxon>Bacteria</taxon>
        <taxon>Pseudomonadati</taxon>
        <taxon>Bacteroidota</taxon>
        <taxon>Bacteroidia</taxon>
        <taxon>Bacteroidales</taxon>
        <taxon>Bacteroidaceae</taxon>
        <taxon>Bacteroides</taxon>
    </lineage>
</organism>
<evidence type="ECO:0000313" key="4">
    <source>
        <dbReference type="EMBL" id="KAA5273753.1"/>
    </source>
</evidence>
<dbReference type="AlphaFoldDB" id="A0A380ZBF1"/>
<dbReference type="Proteomes" id="UP000291917">
    <property type="component" value="Unassembled WGS sequence"/>
</dbReference>
<dbReference type="Proteomes" id="UP000254424">
    <property type="component" value="Unassembled WGS sequence"/>
</dbReference>
<evidence type="ECO:0000259" key="3">
    <source>
        <dbReference type="Pfam" id="PF00326"/>
    </source>
</evidence>
<dbReference type="GO" id="GO:0006508">
    <property type="term" value="P:proteolysis"/>
    <property type="evidence" value="ECO:0007669"/>
    <property type="project" value="InterPro"/>
</dbReference>
<dbReference type="InterPro" id="IPR011042">
    <property type="entry name" value="6-blade_b-propeller_TolB-like"/>
</dbReference>
<proteinExistence type="predicted"/>
<feature type="signal peptide" evidence="2">
    <location>
        <begin position="1"/>
        <end position="20"/>
    </location>
</feature>
<evidence type="ECO:0000313" key="7">
    <source>
        <dbReference type="Proteomes" id="UP000254424"/>
    </source>
</evidence>
<dbReference type="EMBL" id="UFSX01000002">
    <property type="protein sequence ID" value="SUV43674.1"/>
    <property type="molecule type" value="Genomic_DNA"/>
</dbReference>
<reference evidence="4 9" key="2">
    <citation type="journal article" date="2019" name="Nat. Med.">
        <title>A library of human gut bacterial isolates paired with longitudinal multiomics data enables mechanistic microbiome research.</title>
        <authorList>
            <person name="Poyet M."/>
            <person name="Groussin M."/>
            <person name="Gibbons S.M."/>
            <person name="Avila-Pacheco J."/>
            <person name="Jiang X."/>
            <person name="Kearney S.M."/>
            <person name="Perrotta A.R."/>
            <person name="Berdy B."/>
            <person name="Zhao S."/>
            <person name="Lieberman T.D."/>
            <person name="Swanson P.K."/>
            <person name="Smith M."/>
            <person name="Roesemann S."/>
            <person name="Alexander J.E."/>
            <person name="Rich S.A."/>
            <person name="Livny J."/>
            <person name="Vlamakis H."/>
            <person name="Clish C."/>
            <person name="Bullock K."/>
            <person name="Deik A."/>
            <person name="Scott J."/>
            <person name="Pierce K.A."/>
            <person name="Xavier R.J."/>
            <person name="Alm E.J."/>
        </authorList>
    </citation>
    <scope>NUCLEOTIDE SEQUENCE [LARGE SCALE GENOMIC DNA]</scope>
    <source>
        <strain evidence="4 9">BIOML-A1</strain>
    </source>
</reference>
<dbReference type="EMBL" id="RCXL01000013">
    <property type="protein sequence ID" value="RYT73711.1"/>
    <property type="molecule type" value="Genomic_DNA"/>
</dbReference>
<dbReference type="EC" id="3.4.14.12" evidence="6"/>
<dbReference type="SUPFAM" id="SSF53474">
    <property type="entry name" value="alpha/beta-Hydrolases"/>
    <property type="match status" value="1"/>
</dbReference>
<reference evidence="6 7" key="1">
    <citation type="submission" date="2018-06" db="EMBL/GenBank/DDBJ databases">
        <authorList>
            <consortium name="Pathogen Informatics"/>
            <person name="Doyle S."/>
        </authorList>
    </citation>
    <scope>NUCLEOTIDE SEQUENCE [LARGE SCALE GENOMIC DNA]</scope>
    <source>
        <strain evidence="6 7">NCTC11155</strain>
    </source>
</reference>
<dbReference type="OrthoDB" id="9812921at2"/>
<sequence>MKKILILSGLSLLAAFAVRAQDKVTEYNVRPAIVVRTPIQGDSINFTGEKFTADKLLKTDIDLDFDGRSYERVPVDTAGYVRVAKADKDNLFYLFATNLRAERFMKGKLNIYSPARFEVFVNGVSKQSKTTAEDSLSQVSPSVLGLRLEPEVDYEIVIKLLSVAADKTAPVLKCEFEKDKEFADVGYQIAPDLKRRFALHNTAFGSRVRSVSLSPNGKYLLTCYADNYSLKRSRTRCELTELKTGKVILPDADEKMRWMPRSNKLYYTVTGKKRNDLVVFDPATMHEEVLLKDVPEGYFVWSPAEDYLIYSPDDKGEAVSGPLKRLLHPDDRIPDARSRNYLVKYDPATGLSERLTYGSHAVYLNDISSDGKKLLCSTSKSDITQCPFSLTSIFEVDLATLQVDTLVAWDPYVNRGAYSPDGKRLLVVGSPSAFGGVGKNCGEHPIANDFDTQAFIVDKATKKVAPITRDFNPSVDFLQWNRTDGCIYFNTTDEDCKHIYRYIPQTDSFEMLPLQEDVIASFDLAENNPTVAAYVGGGNTSVGVAYTYDVKKKTSALLANPMKPALDKIEMGTMKEWNFTSEDGTEIKGMMCLPPAFDPNKKYPLIVYYYGGTMPTTRGITSPYCAQLFASRDYVVYVIQPSGTIGYGQEFSARHVNAWGERTADEIIEGTKKFCAAHPFVNDKRIGCIGASYGGFMTMYLQTKTDLFAAAVSHAGISNVTSYWGEGYWGYSYNSVAAAESYPWNNPDLFTKHGALFNADKIKTPLLLLHGTVDTNVPVGESIQLYNALKILGKPVEFITVDGENHFISDYPKRELWHNSIMAWFARWLQDSPAWWNELYPERHW</sequence>
<dbReference type="Pfam" id="PF00326">
    <property type="entry name" value="Peptidase_S9"/>
    <property type="match status" value="1"/>
</dbReference>
<feature type="chain" id="PRO_5044586841" evidence="2">
    <location>
        <begin position="21"/>
        <end position="845"/>
    </location>
</feature>
<dbReference type="SUPFAM" id="SSF82171">
    <property type="entry name" value="DPP6 N-terminal domain-like"/>
    <property type="match status" value="1"/>
</dbReference>
<dbReference type="GO" id="GO:0004252">
    <property type="term" value="F:serine-type endopeptidase activity"/>
    <property type="evidence" value="ECO:0007669"/>
    <property type="project" value="TreeGrafter"/>
</dbReference>
<keyword evidence="9" id="KW-1185">Reference proteome</keyword>
<dbReference type="RefSeq" id="WP_004288947.1">
    <property type="nucleotide sequence ID" value="NZ_CABKNQ010000019.1"/>
</dbReference>
<protein>
    <submittedName>
        <fullName evidence="6">Alanyl dipeptidyl peptidase</fullName>
        <ecNumber evidence="6">3.4.14.12</ecNumber>
    </submittedName>
    <submittedName>
        <fullName evidence="4">S9 family peptidase</fullName>
    </submittedName>
</protein>
<dbReference type="InterPro" id="IPR001375">
    <property type="entry name" value="Peptidase_S9_cat"/>
</dbReference>
<evidence type="ECO:0000313" key="6">
    <source>
        <dbReference type="EMBL" id="SUV43674.1"/>
    </source>
</evidence>
<evidence type="ECO:0000313" key="9">
    <source>
        <dbReference type="Proteomes" id="UP000335496"/>
    </source>
</evidence>
<gene>
    <name evidence="6" type="primary">ptpA_4</name>
    <name evidence="5" type="ORF">EAJ03_09920</name>
    <name evidence="4" type="ORF">F2Z23_10510</name>
    <name evidence="6" type="ORF">NCTC11155_03079</name>
</gene>
<accession>A0A380ZBF1</accession>
<name>A0A380ZBF1_9BACE</name>
<evidence type="ECO:0000256" key="1">
    <source>
        <dbReference type="ARBA" id="ARBA00022801"/>
    </source>
</evidence>
<evidence type="ECO:0000256" key="2">
    <source>
        <dbReference type="SAM" id="SignalP"/>
    </source>
</evidence>
<keyword evidence="2" id="KW-0732">Signal</keyword>
<dbReference type="Gene3D" id="3.40.50.1820">
    <property type="entry name" value="alpha/beta hydrolase"/>
    <property type="match status" value="1"/>
</dbReference>
<dbReference type="EMBL" id="VVZX01000012">
    <property type="protein sequence ID" value="KAA5273753.1"/>
    <property type="molecule type" value="Genomic_DNA"/>
</dbReference>
<dbReference type="Gene3D" id="2.120.10.30">
    <property type="entry name" value="TolB, C-terminal domain"/>
    <property type="match status" value="1"/>
</dbReference>
<reference evidence="5 8" key="3">
    <citation type="journal article" date="2019" name="Science, e1252229">
        <title>Invertible promoters mediate bacterial phase variation, antibiotic resistance, and host adaptation in the gut.</title>
        <authorList>
            <person name="Jiang X."/>
            <person name="Hall A.B."/>
            <person name="Arthur T.D."/>
            <person name="Plichta D.R."/>
            <person name="Covington C.T."/>
            <person name="Poyet M."/>
            <person name="Crothers J."/>
            <person name="Moses P.L."/>
            <person name="Tolonen A.C."/>
            <person name="Vlamakis H."/>
            <person name="Alm E.J."/>
            <person name="Xavier R.J."/>
        </authorList>
    </citation>
    <scope>NUCLEOTIDE SEQUENCE [LARGE SCALE GENOMIC DNA]</scope>
    <source>
        <strain evidence="5">Bj_0095</strain>
        <strain evidence="8">bj_0095</strain>
    </source>
</reference>
<dbReference type="STRING" id="483216.BACEGG_00665"/>
<feature type="domain" description="Peptidase S9 prolyl oligopeptidase catalytic" evidence="3">
    <location>
        <begin position="626"/>
        <end position="831"/>
    </location>
</feature>
<dbReference type="Proteomes" id="UP000335496">
    <property type="component" value="Unassembled WGS sequence"/>
</dbReference>
<keyword evidence="1 6" id="KW-0378">Hydrolase</keyword>
<dbReference type="InterPro" id="IPR029058">
    <property type="entry name" value="AB_hydrolase_fold"/>
</dbReference>